<feature type="domain" description="Chromo" evidence="3">
    <location>
        <begin position="18"/>
        <end position="76"/>
    </location>
</feature>
<evidence type="ECO:0000256" key="2">
    <source>
        <dbReference type="ARBA" id="ARBA00023242"/>
    </source>
</evidence>
<dbReference type="PANTHER" id="PTHR22812">
    <property type="entry name" value="CHROMOBOX PROTEIN"/>
    <property type="match status" value="1"/>
</dbReference>
<dbReference type="Proteomes" id="UP000242381">
    <property type="component" value="Unassembled WGS sequence"/>
</dbReference>
<dbReference type="SUPFAM" id="SSF54160">
    <property type="entry name" value="Chromo domain-like"/>
    <property type="match status" value="2"/>
</dbReference>
<dbReference type="Pfam" id="PF00385">
    <property type="entry name" value="Chromo"/>
    <property type="match status" value="1"/>
</dbReference>
<name>A0A1X0RP44_RHIZD</name>
<evidence type="ECO:0000256" key="1">
    <source>
        <dbReference type="ARBA" id="ARBA00004123"/>
    </source>
</evidence>
<dbReference type="SMART" id="SM00298">
    <property type="entry name" value="CHROMO"/>
    <property type="match status" value="1"/>
</dbReference>
<organism evidence="4 5">
    <name type="scientific">Rhizopus microsporus</name>
    <dbReference type="NCBI Taxonomy" id="58291"/>
    <lineage>
        <taxon>Eukaryota</taxon>
        <taxon>Fungi</taxon>
        <taxon>Fungi incertae sedis</taxon>
        <taxon>Mucoromycota</taxon>
        <taxon>Mucoromycotina</taxon>
        <taxon>Mucoromycetes</taxon>
        <taxon>Mucorales</taxon>
        <taxon>Mucorineae</taxon>
        <taxon>Rhizopodaceae</taxon>
        <taxon>Rhizopus</taxon>
    </lineage>
</organism>
<dbReference type="AlphaFoldDB" id="A0A1X0RP44"/>
<sequence length="165" mass="19649">MNNNDDQDNSDSFDDEVYEVERLLGHRITDGSYEYLIKWKNYSNEYNTWEKERNIFAKGLILDYWRSKGAMSRDTSPQVEENLKQYIINAKLSGKPPEGKTWDDVDHVVNVYNCGNNILFAEIKWKHYSPNDHVNNTFIPTRILRKIYPLKLIEFYQSKIDYKLP</sequence>
<evidence type="ECO:0000313" key="4">
    <source>
        <dbReference type="EMBL" id="ORE13734.1"/>
    </source>
</evidence>
<dbReference type="InterPro" id="IPR023780">
    <property type="entry name" value="Chromo_domain"/>
</dbReference>
<keyword evidence="2" id="KW-0539">Nucleus</keyword>
<dbReference type="PRINTS" id="PR00504">
    <property type="entry name" value="CHROMODOMAIN"/>
</dbReference>
<dbReference type="VEuPathDB" id="FungiDB:BCV72DRAFT_233093"/>
<dbReference type="PROSITE" id="PS50013">
    <property type="entry name" value="CHROMO_2"/>
    <property type="match status" value="1"/>
</dbReference>
<proteinExistence type="predicted"/>
<dbReference type="InterPro" id="IPR016197">
    <property type="entry name" value="Chromo-like_dom_sf"/>
</dbReference>
<gene>
    <name evidence="4" type="ORF">BCV71DRAFT_229660</name>
</gene>
<protein>
    <recommendedName>
        <fullName evidence="3">Chromo domain-containing protein</fullName>
    </recommendedName>
</protein>
<dbReference type="InterPro" id="IPR051219">
    <property type="entry name" value="Heterochromatin_chromo-domain"/>
</dbReference>
<comment type="subcellular location">
    <subcellularLocation>
        <location evidence="1">Nucleus</location>
    </subcellularLocation>
</comment>
<dbReference type="Gene3D" id="2.40.50.40">
    <property type="match status" value="2"/>
</dbReference>
<evidence type="ECO:0000313" key="5">
    <source>
        <dbReference type="Proteomes" id="UP000242381"/>
    </source>
</evidence>
<dbReference type="OMA" id="YNTWEKE"/>
<dbReference type="EMBL" id="KV921514">
    <property type="protein sequence ID" value="ORE13734.1"/>
    <property type="molecule type" value="Genomic_DNA"/>
</dbReference>
<dbReference type="GO" id="GO:0005634">
    <property type="term" value="C:nucleus"/>
    <property type="evidence" value="ECO:0007669"/>
    <property type="project" value="UniProtKB-SubCell"/>
</dbReference>
<accession>A0A1X0RP44</accession>
<dbReference type="InterPro" id="IPR017984">
    <property type="entry name" value="Chromo_dom_subgr"/>
</dbReference>
<reference evidence="4 5" key="1">
    <citation type="journal article" date="2016" name="Proc. Natl. Acad. Sci. U.S.A.">
        <title>Lipid metabolic changes in an early divergent fungus govern the establishment of a mutualistic symbiosis with endobacteria.</title>
        <authorList>
            <person name="Lastovetsky O.A."/>
            <person name="Gaspar M.L."/>
            <person name="Mondo S.J."/>
            <person name="LaButti K.M."/>
            <person name="Sandor L."/>
            <person name="Grigoriev I.V."/>
            <person name="Henry S.A."/>
            <person name="Pawlowska T.E."/>
        </authorList>
    </citation>
    <scope>NUCLEOTIDE SEQUENCE [LARGE SCALE GENOMIC DNA]</scope>
    <source>
        <strain evidence="4 5">ATCC 11559</strain>
    </source>
</reference>
<dbReference type="InterPro" id="IPR000953">
    <property type="entry name" value="Chromo/chromo_shadow_dom"/>
</dbReference>
<dbReference type="CDD" id="cd00024">
    <property type="entry name" value="CD_CSD"/>
    <property type="match status" value="1"/>
</dbReference>
<evidence type="ECO:0000259" key="3">
    <source>
        <dbReference type="PROSITE" id="PS50013"/>
    </source>
</evidence>